<evidence type="ECO:0000313" key="2">
    <source>
        <dbReference type="EMBL" id="TCP33905.1"/>
    </source>
</evidence>
<protein>
    <submittedName>
        <fullName evidence="2">Uncharacterized protein DUF547</fullName>
    </submittedName>
</protein>
<sequence>MGWSRLWATGWMLGAVAALGGCLKVERLAVPEAQMADARWAVARVEPAVRVDHGPWSAWLDDHLVVDAQGRTRLAYGEVTLTARQALKTYIRSLERVDVTALTRAQQLAYWLNLYNAVVVRTVLDAYPVDSVKAIDFQGLFTFGPWAEPLVRVDGEPLSLNDIVHGILRPVFRDPRLLYGLACGALGCPDLNPVAYGAEDVDAQLDRAARAFVNSDRGLAVIDPGAGDAKSEIAVSRLYGWFRADFGGDEAGIVRHLRRFAEGARAQALAGDVAIDDYTFDWALNDATRPEARRKVDRIEAPAS</sequence>
<evidence type="ECO:0000259" key="1">
    <source>
        <dbReference type="Pfam" id="PF04784"/>
    </source>
</evidence>
<dbReference type="InParanoid" id="A0A4R2PIY5"/>
<name>A0A4R2PIY5_RHOSA</name>
<evidence type="ECO:0000313" key="3">
    <source>
        <dbReference type="Proteomes" id="UP000295399"/>
    </source>
</evidence>
<dbReference type="PANTHER" id="PTHR46361">
    <property type="entry name" value="ELECTRON CARRIER/ PROTEIN DISULFIDE OXIDOREDUCTASE"/>
    <property type="match status" value="1"/>
</dbReference>
<reference evidence="2 3" key="1">
    <citation type="submission" date="2019-03" db="EMBL/GenBank/DDBJ databases">
        <title>Genomic Encyclopedia of Type Strains, Phase IV (KMG-IV): sequencing the most valuable type-strain genomes for metagenomic binning, comparative biology and taxonomic classification.</title>
        <authorList>
            <person name="Goeker M."/>
        </authorList>
    </citation>
    <scope>NUCLEOTIDE SEQUENCE [LARGE SCALE GENOMIC DNA]</scope>
    <source>
        <strain evidence="2 3">DSM 2132</strain>
    </source>
</reference>
<dbReference type="Pfam" id="PF04784">
    <property type="entry name" value="DUF547"/>
    <property type="match status" value="1"/>
</dbReference>
<dbReference type="InterPro" id="IPR006869">
    <property type="entry name" value="DUF547"/>
</dbReference>
<dbReference type="EMBL" id="SLXO01000006">
    <property type="protein sequence ID" value="TCP33905.1"/>
    <property type="molecule type" value="Genomic_DNA"/>
</dbReference>
<keyword evidence="3" id="KW-1185">Reference proteome</keyword>
<gene>
    <name evidence="2" type="ORF">EV659_10663</name>
</gene>
<dbReference type="Proteomes" id="UP000295399">
    <property type="component" value="Unassembled WGS sequence"/>
</dbReference>
<dbReference type="PROSITE" id="PS51257">
    <property type="entry name" value="PROKAR_LIPOPROTEIN"/>
    <property type="match status" value="1"/>
</dbReference>
<dbReference type="PANTHER" id="PTHR46361:SF3">
    <property type="entry name" value="ELECTRON CARRIER_ PROTEIN DISULFIDE OXIDOREDUCTASE"/>
    <property type="match status" value="1"/>
</dbReference>
<accession>A0A4R2PIY5</accession>
<organism evidence="2 3">
    <name type="scientific">Rhodothalassium salexigens DSM 2132</name>
    <dbReference type="NCBI Taxonomy" id="1188247"/>
    <lineage>
        <taxon>Bacteria</taxon>
        <taxon>Pseudomonadati</taxon>
        <taxon>Pseudomonadota</taxon>
        <taxon>Alphaproteobacteria</taxon>
        <taxon>Rhodothalassiales</taxon>
        <taxon>Rhodothalassiaceae</taxon>
        <taxon>Rhodothalassium</taxon>
    </lineage>
</organism>
<dbReference type="AlphaFoldDB" id="A0A4R2PIY5"/>
<dbReference type="RefSeq" id="WP_165878808.1">
    <property type="nucleotide sequence ID" value="NZ_JACIGF010000006.1"/>
</dbReference>
<proteinExistence type="predicted"/>
<feature type="domain" description="DUF547" evidence="1">
    <location>
        <begin position="100"/>
        <end position="213"/>
    </location>
</feature>
<comment type="caution">
    <text evidence="2">The sequence shown here is derived from an EMBL/GenBank/DDBJ whole genome shotgun (WGS) entry which is preliminary data.</text>
</comment>